<dbReference type="AlphaFoldDB" id="A0A379WKD3"/>
<protein>
    <submittedName>
        <fullName evidence="1">YiaX1</fullName>
    </submittedName>
</protein>
<gene>
    <name evidence="1" type="primary">SBOV37551_3</name>
    <name evidence="1" type="ORF">NCTC8261_00308</name>
</gene>
<dbReference type="EMBL" id="UGXT01000002">
    <property type="protein sequence ID" value="SUH34138.1"/>
    <property type="molecule type" value="Genomic_DNA"/>
</dbReference>
<proteinExistence type="predicted"/>
<accession>A0A379WKD3</accession>
<reference evidence="1 2" key="1">
    <citation type="submission" date="2018-06" db="EMBL/GenBank/DDBJ databases">
        <authorList>
            <consortium name="Pathogen Informatics"/>
            <person name="Doyle S."/>
        </authorList>
    </citation>
    <scope>NUCLEOTIDE SEQUENCE [LARGE SCALE GENOMIC DNA]</scope>
    <source>
        <strain evidence="1 2">NCTC8261</strain>
    </source>
</reference>
<sequence>MKNNTGYIIGAYPCAPSFHQKSEEEETEFWRQLSDTPDIRGWSSLVLNIFTRSATSGYCAIHRETGKSWSPR</sequence>
<organism evidence="1 2">
    <name type="scientific">Salmonella enterica I</name>
    <dbReference type="NCBI Taxonomy" id="59201"/>
    <lineage>
        <taxon>Bacteria</taxon>
        <taxon>Pseudomonadati</taxon>
        <taxon>Pseudomonadota</taxon>
        <taxon>Gammaproteobacteria</taxon>
        <taxon>Enterobacterales</taxon>
        <taxon>Enterobacteriaceae</taxon>
        <taxon>Salmonella</taxon>
    </lineage>
</organism>
<name>A0A379WKD3_SALET</name>
<dbReference type="Proteomes" id="UP000254712">
    <property type="component" value="Unassembled WGS sequence"/>
</dbReference>
<evidence type="ECO:0000313" key="2">
    <source>
        <dbReference type="Proteomes" id="UP000254712"/>
    </source>
</evidence>
<evidence type="ECO:0000313" key="1">
    <source>
        <dbReference type="EMBL" id="SUH34138.1"/>
    </source>
</evidence>